<accession>A0ABN9ADH6</accession>
<sequence>MIFPSLDVEEEKLLGSQSEVEEYVDVAEDEPVPDEGFSLQLSQDSVSLPSSSSEEFSIIDVASDQNLFRTFLKEWQNQKTFSLSVACEKRMQPASSRSCIGGRFKPARSSKQIQGNEDGLPMQGWDDALLVGVAVCWGGKDAYYLSLQREQDQSDISSSLAPPPLDQNLSVKDRLWHLQSTLQQKESQRTVIMYNFVEQYKALVLGCRASITGHFQDPKVACWLLDPGSKERTIHNMVTNFLPHELPLLDGVGTGQGVQSLGLCAGGDQSGRYRAAIESVLTFGIMTKLDGLLER</sequence>
<proteinExistence type="predicted"/>
<gene>
    <name evidence="1" type="ORF">SPARVUS_LOCUS515799</name>
</gene>
<keyword evidence="2" id="KW-1185">Reference proteome</keyword>
<evidence type="ECO:0000313" key="1">
    <source>
        <dbReference type="EMBL" id="CAI9534049.1"/>
    </source>
</evidence>
<dbReference type="Gene3D" id="3.30.420.10">
    <property type="entry name" value="Ribonuclease H-like superfamily/Ribonuclease H"/>
    <property type="match status" value="1"/>
</dbReference>
<dbReference type="PANTHER" id="PTHR10133:SF62">
    <property type="entry name" value="DNA POLYMERASE THETA"/>
    <property type="match status" value="1"/>
</dbReference>
<dbReference type="InterPro" id="IPR002298">
    <property type="entry name" value="DNA_polymerase_A"/>
</dbReference>
<dbReference type="SUPFAM" id="SSF53098">
    <property type="entry name" value="Ribonuclease H-like"/>
    <property type="match status" value="1"/>
</dbReference>
<reference evidence="1" key="1">
    <citation type="submission" date="2023-05" db="EMBL/GenBank/DDBJ databases">
        <authorList>
            <person name="Stuckert A."/>
        </authorList>
    </citation>
    <scope>NUCLEOTIDE SEQUENCE</scope>
</reference>
<dbReference type="EMBL" id="CATNWA010000172">
    <property type="protein sequence ID" value="CAI9534049.1"/>
    <property type="molecule type" value="Genomic_DNA"/>
</dbReference>
<organism evidence="1 2">
    <name type="scientific">Staurois parvus</name>
    <dbReference type="NCBI Taxonomy" id="386267"/>
    <lineage>
        <taxon>Eukaryota</taxon>
        <taxon>Metazoa</taxon>
        <taxon>Chordata</taxon>
        <taxon>Craniata</taxon>
        <taxon>Vertebrata</taxon>
        <taxon>Euteleostomi</taxon>
        <taxon>Amphibia</taxon>
        <taxon>Batrachia</taxon>
        <taxon>Anura</taxon>
        <taxon>Neobatrachia</taxon>
        <taxon>Ranoidea</taxon>
        <taxon>Ranidae</taxon>
        <taxon>Staurois</taxon>
    </lineage>
</organism>
<dbReference type="PANTHER" id="PTHR10133">
    <property type="entry name" value="DNA POLYMERASE I"/>
    <property type="match status" value="1"/>
</dbReference>
<name>A0ABN9ADH6_9NEOB</name>
<dbReference type="InterPro" id="IPR012337">
    <property type="entry name" value="RNaseH-like_sf"/>
</dbReference>
<dbReference type="Proteomes" id="UP001162483">
    <property type="component" value="Unassembled WGS sequence"/>
</dbReference>
<comment type="caution">
    <text evidence="1">The sequence shown here is derived from an EMBL/GenBank/DDBJ whole genome shotgun (WGS) entry which is preliminary data.</text>
</comment>
<dbReference type="InterPro" id="IPR036397">
    <property type="entry name" value="RNaseH_sf"/>
</dbReference>
<evidence type="ECO:0000313" key="2">
    <source>
        <dbReference type="Proteomes" id="UP001162483"/>
    </source>
</evidence>
<feature type="non-terminal residue" evidence="1">
    <location>
        <position position="295"/>
    </location>
</feature>
<protein>
    <submittedName>
        <fullName evidence="1">Uncharacterized protein</fullName>
    </submittedName>
</protein>